<dbReference type="InterPro" id="IPR012910">
    <property type="entry name" value="Plug_dom"/>
</dbReference>
<dbReference type="PANTHER" id="PTHR30069:SF29">
    <property type="entry name" value="HEMOGLOBIN AND HEMOGLOBIN-HAPTOGLOBIN-BINDING PROTEIN 1-RELATED"/>
    <property type="match status" value="1"/>
</dbReference>
<dbReference type="InterPro" id="IPR008969">
    <property type="entry name" value="CarboxyPept-like_regulatory"/>
</dbReference>
<dbReference type="PATRIC" id="fig|927665.4.peg.1191"/>
<accession>A0A0F5JJ32</accession>
<evidence type="ECO:0000256" key="2">
    <source>
        <dbReference type="ARBA" id="ARBA00022448"/>
    </source>
</evidence>
<dbReference type="GO" id="GO:0009279">
    <property type="term" value="C:cell outer membrane"/>
    <property type="evidence" value="ECO:0007669"/>
    <property type="project" value="UniProtKB-SubCell"/>
</dbReference>
<evidence type="ECO:0000256" key="1">
    <source>
        <dbReference type="ARBA" id="ARBA00004571"/>
    </source>
</evidence>
<keyword evidence="7 8" id="KW-0998">Cell outer membrane</keyword>
<evidence type="ECO:0000256" key="6">
    <source>
        <dbReference type="ARBA" id="ARBA00023136"/>
    </source>
</evidence>
<proteinExistence type="inferred from homology"/>
<keyword evidence="5" id="KW-0732">Signal</keyword>
<keyword evidence="2 8" id="KW-0813">Transport</keyword>
<dbReference type="Pfam" id="PF07715">
    <property type="entry name" value="Plug"/>
    <property type="match status" value="1"/>
</dbReference>
<dbReference type="SUPFAM" id="SSF49464">
    <property type="entry name" value="Carboxypeptidase regulatory domain-like"/>
    <property type="match status" value="1"/>
</dbReference>
<sequence>MERIWILLTGLLMLFSQVKAREEAFVVDLPVEPTPTVTMDKRQVPLLEILQELEKQTGIFFSYESSLLDEFPKISFKAQDESLSYCLRRLFSTLPLTYRQTGQIVILKRKPRLYTISGFVRDSVSYESLINANVFERKSRTGTTTNNYGFYSITLPPGKVTLRASYVGYEAKEVTFELSCDTLIDIPLLSSRALGEVVVEGLNPRSEVLSTRTGVVEVPAQRIKSMPALLGETDVVKTLQRLPGVAVGTEGMTGLHVRGGDADGNLFLLDGNPVYHTNHLLGFFSAFNPDAVKNATFYKGSFPAEYGGRLSSVVDVRTNDGDRYEYHGNLSIGLLALRGNLEGPIVKGKSSFNVSVRRTWMELITWPLLKALNSGEEKKIRGGYHFFDMNAKVNHSFSDRTRGYMSFYMGSDSYLNGEEKDEEDRVGKDFRWRWGNLIGSAGISHVFSNKLFATFTAGYTRYRSHIQQDKEGYTLSPNRKDRQLFSQENHYRSAMEDVSLRASFDYRLHEKHRLKFGGDYLFHNFRPEQNTMKSLYKDSVKSQKTNTVYANSLIRGHEVSLFAEEEMHVIERLTANVGLRATTFLVQGETYFSLQPRLSARYLLARNLSAKLSYTKMNQYIHLLSISYISQPTDIWVPVTRNIRSMNAHQFTAGLYYTLHRQYNFSVEGYFKRMNNLIEYKDRIPVGTDYSNWEERVGMGYGRAYGMELMAQKKSGRLSGWIGYTLSWSDRRFPDGSVNKGRRFPSKYDNRHKVDLVATYKISRKVELTAAWMFASGNHITIMDQIYHGGTGQTDHGYMQGEDVILKEGEGVAYAASSRNNYQLSPYHRLDLGVNFYRYKKKGRLGVWNLSLCNAYLHPNPFSVRTHYYIDGETGKKNIYLEQSILFLFLPSVSYTYKF</sequence>
<evidence type="ECO:0000256" key="5">
    <source>
        <dbReference type="ARBA" id="ARBA00022729"/>
    </source>
</evidence>
<comment type="subcellular location">
    <subcellularLocation>
        <location evidence="1 8">Cell outer membrane</location>
        <topology evidence="1 8">Multi-pass membrane protein</topology>
    </subcellularLocation>
</comment>
<evidence type="ECO:0000256" key="7">
    <source>
        <dbReference type="ARBA" id="ARBA00023237"/>
    </source>
</evidence>
<dbReference type="SUPFAM" id="SSF56935">
    <property type="entry name" value="Porins"/>
    <property type="match status" value="1"/>
</dbReference>
<dbReference type="STRING" id="927665.HMPREF1535_01166"/>
<keyword evidence="6 8" id="KW-0472">Membrane</keyword>
<name>A0A0F5JJ32_9BACT</name>
<dbReference type="InterPro" id="IPR037066">
    <property type="entry name" value="Plug_dom_sf"/>
</dbReference>
<evidence type="ECO:0000256" key="3">
    <source>
        <dbReference type="ARBA" id="ARBA00022452"/>
    </source>
</evidence>
<dbReference type="EMBL" id="AQHV01000008">
    <property type="protein sequence ID" value="KKB57719.1"/>
    <property type="molecule type" value="Genomic_DNA"/>
</dbReference>
<evidence type="ECO:0000313" key="11">
    <source>
        <dbReference type="Proteomes" id="UP000033047"/>
    </source>
</evidence>
<gene>
    <name evidence="10" type="ORF">HMPREF1535_01166</name>
</gene>
<dbReference type="Proteomes" id="UP000033047">
    <property type="component" value="Unassembled WGS sequence"/>
</dbReference>
<dbReference type="PROSITE" id="PS52016">
    <property type="entry name" value="TONB_DEPENDENT_REC_3"/>
    <property type="match status" value="1"/>
</dbReference>
<feature type="domain" description="TonB-dependent receptor plug" evidence="9">
    <location>
        <begin position="231"/>
        <end position="309"/>
    </location>
</feature>
<dbReference type="InterPro" id="IPR039426">
    <property type="entry name" value="TonB-dep_rcpt-like"/>
</dbReference>
<dbReference type="PANTHER" id="PTHR30069">
    <property type="entry name" value="TONB-DEPENDENT OUTER MEMBRANE RECEPTOR"/>
    <property type="match status" value="1"/>
</dbReference>
<comment type="caution">
    <text evidence="10">The sequence shown here is derived from an EMBL/GenBank/DDBJ whole genome shotgun (WGS) entry which is preliminary data.</text>
</comment>
<evidence type="ECO:0000259" key="9">
    <source>
        <dbReference type="Pfam" id="PF07715"/>
    </source>
</evidence>
<evidence type="ECO:0000313" key="10">
    <source>
        <dbReference type="EMBL" id="KKB57719.1"/>
    </source>
</evidence>
<dbReference type="Pfam" id="PF13715">
    <property type="entry name" value="CarbopepD_reg_2"/>
    <property type="match status" value="1"/>
</dbReference>
<protein>
    <recommendedName>
        <fullName evidence="9">TonB-dependent receptor plug domain-containing protein</fullName>
    </recommendedName>
</protein>
<dbReference type="GO" id="GO:0015344">
    <property type="term" value="F:siderophore uptake transmembrane transporter activity"/>
    <property type="evidence" value="ECO:0007669"/>
    <property type="project" value="TreeGrafter"/>
</dbReference>
<dbReference type="Gene3D" id="2.170.130.10">
    <property type="entry name" value="TonB-dependent receptor, plug domain"/>
    <property type="match status" value="1"/>
</dbReference>
<dbReference type="AlphaFoldDB" id="A0A0F5JJ32"/>
<dbReference type="RefSeq" id="WP_046145544.1">
    <property type="nucleotide sequence ID" value="NZ_KQ033912.1"/>
</dbReference>
<dbReference type="GO" id="GO:0044718">
    <property type="term" value="P:siderophore transmembrane transport"/>
    <property type="evidence" value="ECO:0007669"/>
    <property type="project" value="TreeGrafter"/>
</dbReference>
<dbReference type="Gene3D" id="2.60.40.1120">
    <property type="entry name" value="Carboxypeptidase-like, regulatory domain"/>
    <property type="match status" value="1"/>
</dbReference>
<dbReference type="InterPro" id="IPR036942">
    <property type="entry name" value="Beta-barrel_TonB_sf"/>
</dbReference>
<organism evidence="10 11">
    <name type="scientific">Parabacteroides goldsteinii DSM 19448 = WAL 12034</name>
    <dbReference type="NCBI Taxonomy" id="927665"/>
    <lineage>
        <taxon>Bacteria</taxon>
        <taxon>Pseudomonadati</taxon>
        <taxon>Bacteroidota</taxon>
        <taxon>Bacteroidia</taxon>
        <taxon>Bacteroidales</taxon>
        <taxon>Tannerellaceae</taxon>
        <taxon>Parabacteroides</taxon>
    </lineage>
</organism>
<dbReference type="Gene3D" id="2.40.170.20">
    <property type="entry name" value="TonB-dependent receptor, beta-barrel domain"/>
    <property type="match status" value="1"/>
</dbReference>
<keyword evidence="4 8" id="KW-0812">Transmembrane</keyword>
<keyword evidence="3 8" id="KW-1134">Transmembrane beta strand</keyword>
<comment type="similarity">
    <text evidence="8">Belongs to the TonB-dependent receptor family.</text>
</comment>
<evidence type="ECO:0000256" key="8">
    <source>
        <dbReference type="PROSITE-ProRule" id="PRU01360"/>
    </source>
</evidence>
<evidence type="ECO:0000256" key="4">
    <source>
        <dbReference type="ARBA" id="ARBA00022692"/>
    </source>
</evidence>
<dbReference type="HOGENOM" id="CLU_016599_0_0_10"/>
<reference evidence="10 11" key="1">
    <citation type="submission" date="2013-04" db="EMBL/GenBank/DDBJ databases">
        <title>The Genome Sequence of Parabacteroides goldsteinii DSM 19448.</title>
        <authorList>
            <consortium name="The Broad Institute Genomics Platform"/>
            <person name="Earl A."/>
            <person name="Ward D."/>
            <person name="Feldgarden M."/>
            <person name="Gevers D."/>
            <person name="Martens E."/>
            <person name="Sakamoto M."/>
            <person name="Benno Y."/>
            <person name="Song Y."/>
            <person name="Liu C."/>
            <person name="Lee J."/>
            <person name="Bolanos M."/>
            <person name="Vaisanen M.L."/>
            <person name="Finegold S.M."/>
            <person name="Walker B."/>
            <person name="Young S."/>
            <person name="Zeng Q."/>
            <person name="Gargeya S."/>
            <person name="Fitzgerald M."/>
            <person name="Haas B."/>
            <person name="Abouelleil A."/>
            <person name="Allen A.W."/>
            <person name="Alvarado L."/>
            <person name="Arachchi H.M."/>
            <person name="Berlin A.M."/>
            <person name="Chapman S.B."/>
            <person name="Gainer-Dewar J."/>
            <person name="Goldberg J."/>
            <person name="Griggs A."/>
            <person name="Gujja S."/>
            <person name="Hansen M."/>
            <person name="Howarth C."/>
            <person name="Imamovic A."/>
            <person name="Ireland A."/>
            <person name="Larimer J."/>
            <person name="McCowan C."/>
            <person name="Murphy C."/>
            <person name="Pearson M."/>
            <person name="Poon T.W."/>
            <person name="Priest M."/>
            <person name="Roberts A."/>
            <person name="Saif S."/>
            <person name="Shea T."/>
            <person name="Sisk P."/>
            <person name="Sykes S."/>
            <person name="Wortman J."/>
            <person name="Nusbaum C."/>
            <person name="Birren B."/>
        </authorList>
    </citation>
    <scope>NUCLEOTIDE SEQUENCE [LARGE SCALE GENOMIC DNA]</scope>
    <source>
        <strain evidence="10 11">DSM 19448</strain>
    </source>
</reference>